<dbReference type="Gene3D" id="1.10.1300.10">
    <property type="entry name" value="3'5'-cyclic nucleotide phosphodiesterase, catalytic domain"/>
    <property type="match status" value="1"/>
</dbReference>
<dbReference type="Gene3D" id="3.30.450.40">
    <property type="match status" value="1"/>
</dbReference>
<dbReference type="Proteomes" id="UP000694888">
    <property type="component" value="Unplaced"/>
</dbReference>
<protein>
    <submittedName>
        <fullName evidence="5">Dual 3',5'-cyclic-AMP and -GMP phosphodiesterase 11A</fullName>
    </submittedName>
</protein>
<organism evidence="4 5">
    <name type="scientific">Aplysia californica</name>
    <name type="common">California sea hare</name>
    <dbReference type="NCBI Taxonomy" id="6500"/>
    <lineage>
        <taxon>Eukaryota</taxon>
        <taxon>Metazoa</taxon>
        <taxon>Spiralia</taxon>
        <taxon>Lophotrochozoa</taxon>
        <taxon>Mollusca</taxon>
        <taxon>Gastropoda</taxon>
        <taxon>Heterobranchia</taxon>
        <taxon>Euthyneura</taxon>
        <taxon>Tectipleura</taxon>
        <taxon>Aplysiida</taxon>
        <taxon>Aplysioidea</taxon>
        <taxon>Aplysiidae</taxon>
        <taxon>Aplysia</taxon>
    </lineage>
</organism>
<gene>
    <name evidence="5" type="primary">LOC101856982</name>
</gene>
<evidence type="ECO:0000259" key="3">
    <source>
        <dbReference type="PROSITE" id="PS51845"/>
    </source>
</evidence>
<dbReference type="SMART" id="SM00065">
    <property type="entry name" value="GAF"/>
    <property type="match status" value="1"/>
</dbReference>
<dbReference type="PANTHER" id="PTHR11347">
    <property type="entry name" value="CYCLIC NUCLEOTIDE PHOSPHODIESTERASE"/>
    <property type="match status" value="1"/>
</dbReference>
<dbReference type="SUPFAM" id="SSF55781">
    <property type="entry name" value="GAF domain-like"/>
    <property type="match status" value="1"/>
</dbReference>
<dbReference type="PROSITE" id="PS51845">
    <property type="entry name" value="PDEASE_I_2"/>
    <property type="match status" value="1"/>
</dbReference>
<dbReference type="InterPro" id="IPR003018">
    <property type="entry name" value="GAF"/>
</dbReference>
<keyword evidence="2" id="KW-0378">Hydrolase</keyword>
<keyword evidence="4" id="KW-1185">Reference proteome</keyword>
<name>A0ABM0K076_APLCA</name>
<dbReference type="RefSeq" id="XP_005105678.3">
    <property type="nucleotide sequence ID" value="XM_005105621.3"/>
</dbReference>
<evidence type="ECO:0000256" key="2">
    <source>
        <dbReference type="ARBA" id="ARBA00022801"/>
    </source>
</evidence>
<evidence type="ECO:0000313" key="5">
    <source>
        <dbReference type="RefSeq" id="XP_005105678.3"/>
    </source>
</evidence>
<dbReference type="InterPro" id="IPR029016">
    <property type="entry name" value="GAF-like_dom_sf"/>
</dbReference>
<feature type="domain" description="PDEase" evidence="3">
    <location>
        <begin position="248"/>
        <end position="387"/>
    </location>
</feature>
<dbReference type="Pfam" id="PF01590">
    <property type="entry name" value="GAF"/>
    <property type="match status" value="1"/>
</dbReference>
<proteinExistence type="predicted"/>
<dbReference type="InterPro" id="IPR002073">
    <property type="entry name" value="PDEase_catalytic_dom"/>
</dbReference>
<dbReference type="SUPFAM" id="SSF109604">
    <property type="entry name" value="HD-domain/PDEase-like"/>
    <property type="match status" value="1"/>
</dbReference>
<accession>A0ABM0K076</accession>
<dbReference type="InterPro" id="IPR036971">
    <property type="entry name" value="PDEase_catalytic_dom_sf"/>
</dbReference>
<dbReference type="GeneID" id="101856982"/>
<reference evidence="5" key="1">
    <citation type="submission" date="2025-08" db="UniProtKB">
        <authorList>
            <consortium name="RefSeq"/>
        </authorList>
    </citation>
    <scope>IDENTIFICATION</scope>
</reference>
<keyword evidence="1" id="KW-0479">Metal-binding</keyword>
<evidence type="ECO:0000256" key="1">
    <source>
        <dbReference type="ARBA" id="ARBA00022723"/>
    </source>
</evidence>
<sequence>MLATYLTFCGIGIHNAQIFDAYSKEYERNRVLLEVVHDLFTEQTSVDNVVVKIMQRAQSLLKCERCSLMLRDKDGASENSFDKVFDLACPVKNGHSGGRRRPLSRGDTLTLNGQHPVSVKLSSEKDNHMKVTSKIAELVLLTGETINITDASRDPRLEHETENVKGIHTRSVLCKPVRNRHFQIIGVAQVVNRIDGLPFDDHDDQLFEAFAIFCGLGINNCQLYEQVSLAAARQAVALEVLSYHAAVPHEDVAWLKQQDIPEEVELKLQELTFNDFSLDRDQMMTATMRMFNDLGLIRKFRIDNETLCRWILTVRKNYRNIAYHNWRHAFNVCQVMFAILQACMDREKQDEIAKLQLSWIDGICLPLYKPLEDRRFTILKSGVWESK</sequence>
<evidence type="ECO:0000313" key="4">
    <source>
        <dbReference type="Proteomes" id="UP000694888"/>
    </source>
</evidence>